<keyword evidence="1" id="KW-0812">Transmembrane</keyword>
<sequence length="206" mass="22082">MDQSRFMEVEKMNNGARLAGVGLVACAACCATPLMSLVGAGAAVGAITWGPLALMATLALGSVFILTRRRVAVDDRLVALSASSQCGCGSCSTSEKTEAPIVCTLDAGDFKTRTAQIEALALRHLKNVSREPLSIQLTYAVEALPELRDLVAKETECCAFLDFDLKEERYGVRLRITAPEAARDAADDLFAHFAPTIKSRNQETTR</sequence>
<dbReference type="PATRIC" id="fig|1028801.3.peg.1511"/>
<organism evidence="2 3">
    <name type="scientific">Neorhizobium galegae bv. officinalis bv. officinalis str. HAMBI 1141</name>
    <dbReference type="NCBI Taxonomy" id="1028801"/>
    <lineage>
        <taxon>Bacteria</taxon>
        <taxon>Pseudomonadati</taxon>
        <taxon>Pseudomonadota</taxon>
        <taxon>Alphaproteobacteria</taxon>
        <taxon>Hyphomicrobiales</taxon>
        <taxon>Rhizobiaceae</taxon>
        <taxon>Rhizobium/Agrobacterium group</taxon>
        <taxon>Neorhizobium</taxon>
    </lineage>
</organism>
<evidence type="ECO:0000313" key="2">
    <source>
        <dbReference type="EMBL" id="CDN53837.1"/>
    </source>
</evidence>
<keyword evidence="1" id="KW-0472">Membrane</keyword>
<feature type="transmembrane region" description="Helical" evidence="1">
    <location>
        <begin position="46"/>
        <end position="66"/>
    </location>
</feature>
<gene>
    <name evidence="2" type="ORF">RG1141_CH14940</name>
</gene>
<dbReference type="KEGG" id="ngl:RG1141_CH14940"/>
<protein>
    <submittedName>
        <fullName evidence="2">Uncharacterized protein</fullName>
    </submittedName>
</protein>
<dbReference type="eggNOG" id="ENOG5033TUD">
    <property type="taxonomic scope" value="Bacteria"/>
</dbReference>
<dbReference type="AlphaFoldDB" id="A0A068T5P7"/>
<evidence type="ECO:0000313" key="3">
    <source>
        <dbReference type="Proteomes" id="UP000028186"/>
    </source>
</evidence>
<dbReference type="HOGENOM" id="CLU_1336437_0_0_5"/>
<dbReference type="EMBL" id="HG938355">
    <property type="protein sequence ID" value="CDN53837.1"/>
    <property type="molecule type" value="Genomic_DNA"/>
</dbReference>
<reference evidence="3" key="1">
    <citation type="journal article" date="2014" name="BMC Genomics">
        <title>Genome sequencing of two Neorhizobium galegae strains reveals a noeT gene responsible for the unusual acetylation of the nodulation factors.</title>
        <authorList>
            <person name="Osterman J."/>
            <person name="Marsh J."/>
            <person name="Laine P.K."/>
            <person name="Zeng Z."/>
            <person name="Alatalo E."/>
            <person name="Sullivan J.T."/>
            <person name="Young J.P."/>
            <person name="Thomas-Oates J."/>
            <person name="Paulin L."/>
            <person name="Lindstrom K."/>
        </authorList>
    </citation>
    <scope>NUCLEOTIDE SEQUENCE [LARGE SCALE GENOMIC DNA]</scope>
    <source>
        <strain evidence="3">HAMBI 1141</strain>
    </source>
</reference>
<dbReference type="Proteomes" id="UP000028186">
    <property type="component" value="Chromosome I"/>
</dbReference>
<accession>A0A068T5P7</accession>
<evidence type="ECO:0000256" key="1">
    <source>
        <dbReference type="SAM" id="Phobius"/>
    </source>
</evidence>
<proteinExistence type="predicted"/>
<keyword evidence="1" id="KW-1133">Transmembrane helix</keyword>
<name>A0A068T5P7_NEOGA</name>